<protein>
    <submittedName>
        <fullName evidence="2">Uncharacterized protein</fullName>
    </submittedName>
</protein>
<evidence type="ECO:0000313" key="1">
    <source>
        <dbReference type="Proteomes" id="UP000887575"/>
    </source>
</evidence>
<dbReference type="Proteomes" id="UP000887575">
    <property type="component" value="Unassembled WGS sequence"/>
</dbReference>
<reference evidence="2" key="1">
    <citation type="submission" date="2024-02" db="UniProtKB">
        <authorList>
            <consortium name="WormBaseParasite"/>
        </authorList>
    </citation>
    <scope>IDENTIFICATION</scope>
</reference>
<proteinExistence type="predicted"/>
<sequence>MNEEQKGALLEIDYSSEESRKNLRESAKNSDQFFGLIEMSLSVKKAKKQHYACIRFDWNDEKNECIPSFFSHRLLQGRDQLNERMQEPIETNGTLDFVQGVPLFDQELADIRFFNDSSTILDFSIPWCDPINKGIHYIYPGWKESRSSPSKYAFSIAPKQWARLKITFQLPRTKECLREMAENNEYVWIVIYLKGEGYYKKIERRFNFTLHWNAENQKWMGKLSSLTPRTLPTRKENAEVEKKKQKPYIVNLY</sequence>
<organism evidence="1 2">
    <name type="scientific">Mesorhabditis belari</name>
    <dbReference type="NCBI Taxonomy" id="2138241"/>
    <lineage>
        <taxon>Eukaryota</taxon>
        <taxon>Metazoa</taxon>
        <taxon>Ecdysozoa</taxon>
        <taxon>Nematoda</taxon>
        <taxon>Chromadorea</taxon>
        <taxon>Rhabditida</taxon>
        <taxon>Rhabditina</taxon>
        <taxon>Rhabditomorpha</taxon>
        <taxon>Rhabditoidea</taxon>
        <taxon>Rhabditidae</taxon>
        <taxon>Mesorhabditinae</taxon>
        <taxon>Mesorhabditis</taxon>
    </lineage>
</organism>
<dbReference type="WBParaSite" id="MBELARI_LOCUS18948">
    <property type="protein sequence ID" value="MBELARI_LOCUS18948"/>
    <property type="gene ID" value="MBELARI_LOCUS18948"/>
</dbReference>
<keyword evidence="1" id="KW-1185">Reference proteome</keyword>
<accession>A0AAF3EXL5</accession>
<evidence type="ECO:0000313" key="2">
    <source>
        <dbReference type="WBParaSite" id="MBELARI_LOCUS18948"/>
    </source>
</evidence>
<name>A0AAF3EXL5_9BILA</name>
<dbReference type="AlphaFoldDB" id="A0AAF3EXL5"/>